<evidence type="ECO:0000256" key="3">
    <source>
        <dbReference type="SAM" id="MobiDB-lite"/>
    </source>
</evidence>
<dbReference type="EMBL" id="BAAALG010000002">
    <property type="protein sequence ID" value="GAA1092116.1"/>
    <property type="molecule type" value="Genomic_DNA"/>
</dbReference>
<proteinExistence type="predicted"/>
<evidence type="ECO:0000313" key="5">
    <source>
        <dbReference type="EMBL" id="GAA1092116.1"/>
    </source>
</evidence>
<keyword evidence="2" id="KW-0378">Hydrolase</keyword>
<organism evidence="5 6">
    <name type="scientific">Nocardioides dubius</name>
    <dbReference type="NCBI Taxonomy" id="317019"/>
    <lineage>
        <taxon>Bacteria</taxon>
        <taxon>Bacillati</taxon>
        <taxon>Actinomycetota</taxon>
        <taxon>Actinomycetes</taxon>
        <taxon>Propionibacteriales</taxon>
        <taxon>Nocardioidaceae</taxon>
        <taxon>Nocardioides</taxon>
    </lineage>
</organism>
<gene>
    <name evidence="5" type="ORF">GCM10009668_03830</name>
</gene>
<keyword evidence="1" id="KW-0479">Metal-binding</keyword>
<sequence length="343" mass="36947">MWVVVLVVLVVLVVAAVVIWQALTDPAAGDVGTHTQGPPSERELETGLEGAMREVEARAAALMPEVEARAAALMPEVEAEVARLQADLLRGLSPGAESLRLDEPGPEPQPERLSLGPDGGPTWMDPADWADRVASYTRQGRTATDIREVAEYLERRGPRTPRDPAAQKARAKRAGYVARTEYLSPEEEADVLVSPSGGLPDLWLEHVRDRLLVVSPRGWVNPRSRTAASRAGLWSFGVRGTSHHERAARAGDFRPGAPVVLVREPQNAHDPNAIGVYASGATELAGYVPRGFAKRLTPILDGGADMVAVSTRGGGPGEDTTPQVLVVERRLWTHLHRKGSATR</sequence>
<dbReference type="SMART" id="SM00910">
    <property type="entry name" value="HIRAN"/>
    <property type="match status" value="1"/>
</dbReference>
<reference evidence="6" key="1">
    <citation type="journal article" date="2019" name="Int. J. Syst. Evol. Microbiol.">
        <title>The Global Catalogue of Microorganisms (GCM) 10K type strain sequencing project: providing services to taxonomists for standard genome sequencing and annotation.</title>
        <authorList>
            <consortium name="The Broad Institute Genomics Platform"/>
            <consortium name="The Broad Institute Genome Sequencing Center for Infectious Disease"/>
            <person name="Wu L."/>
            <person name="Ma J."/>
        </authorList>
    </citation>
    <scope>NUCLEOTIDE SEQUENCE [LARGE SCALE GENOMIC DNA]</scope>
    <source>
        <strain evidence="6">JCM 13008</strain>
    </source>
</reference>
<dbReference type="Proteomes" id="UP001501581">
    <property type="component" value="Unassembled WGS sequence"/>
</dbReference>
<name>A0ABP4E4L2_9ACTN</name>
<evidence type="ECO:0000259" key="4">
    <source>
        <dbReference type="SMART" id="SM00910"/>
    </source>
</evidence>
<dbReference type="InterPro" id="IPR014905">
    <property type="entry name" value="HIRAN"/>
</dbReference>
<protein>
    <recommendedName>
        <fullName evidence="4">HIRAN domain-containing protein</fullName>
    </recommendedName>
</protein>
<evidence type="ECO:0000256" key="2">
    <source>
        <dbReference type="ARBA" id="ARBA00022801"/>
    </source>
</evidence>
<feature type="region of interest" description="Disordered" evidence="3">
    <location>
        <begin position="96"/>
        <end position="121"/>
    </location>
</feature>
<dbReference type="Pfam" id="PF08797">
    <property type="entry name" value="HIRAN"/>
    <property type="match status" value="1"/>
</dbReference>
<evidence type="ECO:0000313" key="6">
    <source>
        <dbReference type="Proteomes" id="UP001501581"/>
    </source>
</evidence>
<dbReference type="RefSeq" id="WP_343990785.1">
    <property type="nucleotide sequence ID" value="NZ_BAAALG010000002.1"/>
</dbReference>
<feature type="domain" description="HIRAN" evidence="4">
    <location>
        <begin position="231"/>
        <end position="332"/>
    </location>
</feature>
<comment type="caution">
    <text evidence="5">The sequence shown here is derived from an EMBL/GenBank/DDBJ whole genome shotgun (WGS) entry which is preliminary data.</text>
</comment>
<feature type="region of interest" description="Disordered" evidence="3">
    <location>
        <begin position="28"/>
        <end position="47"/>
    </location>
</feature>
<evidence type="ECO:0000256" key="1">
    <source>
        <dbReference type="ARBA" id="ARBA00022723"/>
    </source>
</evidence>
<keyword evidence="6" id="KW-1185">Reference proteome</keyword>
<dbReference type="Gene3D" id="3.30.70.2330">
    <property type="match status" value="1"/>
</dbReference>
<accession>A0ABP4E4L2</accession>